<dbReference type="Proteomes" id="UP001519535">
    <property type="component" value="Unassembled WGS sequence"/>
</dbReference>
<proteinExistence type="predicted"/>
<keyword evidence="5" id="KW-1185">Reference proteome</keyword>
<feature type="non-terminal residue" evidence="4">
    <location>
        <position position="1"/>
    </location>
</feature>
<sequence>DDLTAQLGVLVEHVNPALLAAAGIGVVTAAQLLITVGDNPHRITSKAAFAALTGTSPIPASSGKTSRHRLNRGGDRQANRAIHTIALVRMSVRADSRTQTY</sequence>
<dbReference type="Pfam" id="PF02371">
    <property type="entry name" value="Transposase_20"/>
    <property type="match status" value="1"/>
</dbReference>
<feature type="region of interest" description="Disordered" evidence="1">
    <location>
        <begin position="56"/>
        <end position="78"/>
    </location>
</feature>
<evidence type="ECO:0000259" key="3">
    <source>
        <dbReference type="Pfam" id="PF02371"/>
    </source>
</evidence>
<organism evidence="4 5">
    <name type="scientific">Mycolicibacter acidiphilus</name>
    <dbReference type="NCBI Taxonomy" id="2835306"/>
    <lineage>
        <taxon>Bacteria</taxon>
        <taxon>Bacillati</taxon>
        <taxon>Actinomycetota</taxon>
        <taxon>Actinomycetes</taxon>
        <taxon>Mycobacteriales</taxon>
        <taxon>Mycobacteriaceae</taxon>
        <taxon>Mycolicibacter</taxon>
    </lineage>
</organism>
<keyword evidence="2" id="KW-1133">Transmembrane helix</keyword>
<keyword evidence="2" id="KW-0812">Transmembrane</keyword>
<evidence type="ECO:0000313" key="5">
    <source>
        <dbReference type="Proteomes" id="UP001519535"/>
    </source>
</evidence>
<comment type="caution">
    <text evidence="4">The sequence shown here is derived from an EMBL/GenBank/DDBJ whole genome shotgun (WGS) entry which is preliminary data.</text>
</comment>
<dbReference type="InterPro" id="IPR003346">
    <property type="entry name" value="Transposase_20"/>
</dbReference>
<feature type="domain" description="Transposase IS116/IS110/IS902 C-terminal" evidence="3">
    <location>
        <begin position="18"/>
        <end position="98"/>
    </location>
</feature>
<dbReference type="RefSeq" id="WP_214095108.1">
    <property type="nucleotide sequence ID" value="NZ_JAHCLR010000160.1"/>
</dbReference>
<protein>
    <submittedName>
        <fullName evidence="4">IS110 family transposase</fullName>
    </submittedName>
</protein>
<name>A0ABS5RPU4_9MYCO</name>
<feature type="transmembrane region" description="Helical" evidence="2">
    <location>
        <begin position="17"/>
        <end position="36"/>
    </location>
</feature>
<evidence type="ECO:0000256" key="1">
    <source>
        <dbReference type="SAM" id="MobiDB-lite"/>
    </source>
</evidence>
<accession>A0ABS5RPU4</accession>
<dbReference type="InterPro" id="IPR047650">
    <property type="entry name" value="Transpos_IS110"/>
</dbReference>
<dbReference type="PANTHER" id="PTHR33055:SF16">
    <property type="entry name" value="TRANSPOSASE FOR INSERTION SEQUENCE ELEMENT IS1547"/>
    <property type="match status" value="1"/>
</dbReference>
<dbReference type="PANTHER" id="PTHR33055">
    <property type="entry name" value="TRANSPOSASE FOR INSERTION SEQUENCE ELEMENT IS1111A"/>
    <property type="match status" value="1"/>
</dbReference>
<keyword evidence="2" id="KW-0472">Membrane</keyword>
<reference evidence="4 5" key="1">
    <citation type="submission" date="2021-05" db="EMBL/GenBank/DDBJ databases">
        <title>Mycobacterium acidophilum sp. nov., an extremely acid-tolerant member of the genus Mycobacterium.</title>
        <authorList>
            <person name="Xia J."/>
        </authorList>
    </citation>
    <scope>NUCLEOTIDE SEQUENCE [LARGE SCALE GENOMIC DNA]</scope>
    <source>
        <strain evidence="4 5">M1</strain>
    </source>
</reference>
<evidence type="ECO:0000256" key="2">
    <source>
        <dbReference type="SAM" id="Phobius"/>
    </source>
</evidence>
<feature type="non-terminal residue" evidence="4">
    <location>
        <position position="101"/>
    </location>
</feature>
<evidence type="ECO:0000313" key="4">
    <source>
        <dbReference type="EMBL" id="MBS9536312.1"/>
    </source>
</evidence>
<gene>
    <name evidence="4" type="ORF">KIH27_22315</name>
</gene>
<dbReference type="EMBL" id="JAHCLR010000160">
    <property type="protein sequence ID" value="MBS9536312.1"/>
    <property type="molecule type" value="Genomic_DNA"/>
</dbReference>